<dbReference type="AlphaFoldDB" id="A0AAD4L7V0"/>
<feature type="non-terminal residue" evidence="2">
    <location>
        <position position="1"/>
    </location>
</feature>
<keyword evidence="3" id="KW-1185">Reference proteome</keyword>
<evidence type="ECO:0000313" key="2">
    <source>
        <dbReference type="EMBL" id="KAH8983852.1"/>
    </source>
</evidence>
<organism evidence="2 3">
    <name type="scientific">Lactarius akahatsu</name>
    <dbReference type="NCBI Taxonomy" id="416441"/>
    <lineage>
        <taxon>Eukaryota</taxon>
        <taxon>Fungi</taxon>
        <taxon>Dikarya</taxon>
        <taxon>Basidiomycota</taxon>
        <taxon>Agaricomycotina</taxon>
        <taxon>Agaricomycetes</taxon>
        <taxon>Russulales</taxon>
        <taxon>Russulaceae</taxon>
        <taxon>Lactarius</taxon>
    </lineage>
</organism>
<gene>
    <name evidence="2" type="ORF">EDB92DRAFT_1889047</name>
</gene>
<name>A0AAD4L7V0_9AGAM</name>
<dbReference type="Proteomes" id="UP001201163">
    <property type="component" value="Unassembled WGS sequence"/>
</dbReference>
<feature type="compositionally biased region" description="Polar residues" evidence="1">
    <location>
        <begin position="38"/>
        <end position="53"/>
    </location>
</feature>
<protein>
    <submittedName>
        <fullName evidence="2">Uncharacterized protein</fullName>
    </submittedName>
</protein>
<reference evidence="2" key="1">
    <citation type="submission" date="2022-01" db="EMBL/GenBank/DDBJ databases">
        <title>Comparative genomics reveals a dynamic genome evolution in the ectomycorrhizal milk-cap (Lactarius) mushrooms.</title>
        <authorList>
            <consortium name="DOE Joint Genome Institute"/>
            <person name="Lebreton A."/>
            <person name="Tang N."/>
            <person name="Kuo A."/>
            <person name="LaButti K."/>
            <person name="Drula E."/>
            <person name="Barry K."/>
            <person name="Clum A."/>
            <person name="Lipzen A."/>
            <person name="Mousain D."/>
            <person name="Ng V."/>
            <person name="Wang R."/>
            <person name="Wang X."/>
            <person name="Dai Y."/>
            <person name="Henrissat B."/>
            <person name="Grigoriev I.V."/>
            <person name="Guerin-Laguette A."/>
            <person name="Yu F."/>
            <person name="Martin F.M."/>
        </authorList>
    </citation>
    <scope>NUCLEOTIDE SEQUENCE</scope>
    <source>
        <strain evidence="2">QP</strain>
    </source>
</reference>
<comment type="caution">
    <text evidence="2">The sequence shown here is derived from an EMBL/GenBank/DDBJ whole genome shotgun (WGS) entry which is preliminary data.</text>
</comment>
<proteinExistence type="predicted"/>
<feature type="region of interest" description="Disordered" evidence="1">
    <location>
        <begin position="1"/>
        <end position="57"/>
    </location>
</feature>
<accession>A0AAD4L7V0</accession>
<evidence type="ECO:0000313" key="3">
    <source>
        <dbReference type="Proteomes" id="UP001201163"/>
    </source>
</evidence>
<dbReference type="EMBL" id="JAKELL010000083">
    <property type="protein sequence ID" value="KAH8983852.1"/>
    <property type="molecule type" value="Genomic_DNA"/>
</dbReference>
<evidence type="ECO:0000256" key="1">
    <source>
        <dbReference type="SAM" id="MobiDB-lite"/>
    </source>
</evidence>
<feature type="region of interest" description="Disordered" evidence="1">
    <location>
        <begin position="285"/>
        <end position="341"/>
    </location>
</feature>
<feature type="compositionally biased region" description="Low complexity" evidence="1">
    <location>
        <begin position="332"/>
        <end position="341"/>
    </location>
</feature>
<sequence length="458" mass="50974">MNVRKIVESYEQELSSTPTPPSPRPGSLRPHPRPRQPASHNTSFFVASNQRSMRPQRPPSLKLVAEEGPAVMLRVCGRSPLRELSLMKLTRAHRTSDTGHTFGYPSIVSATPLRVSSTLESPLTSLIRPRSPSAPTSGLPSRLTLQRRANLRTRRQQQYSRDESALAGLSEATCRVLSDFFHRNPHPKYAARLAEVRELIRDEATDEATHQALLRTRWMAEHWIAATEAELSRAGPLVGNSVPLDAVQPPVRKTRRDANLAYFFAHSPTQRTAFSTQHKPIKLKTFPSTPYDVHPQSSSPTLPPPSPVSGQQQRRPDKLDLGSPEYEPSLPTDTTASLDSPLDDSSLYSWPGFADIYVPPHLSDEELLAALSADLKEEPMPAYVTYLLDQLEAIGEGVSLAGLSRKGSTTLSAFEFISRPSIEVYEYPVLPRSRLLVRRSMRFRTPQSGSRFLSGLRP</sequence>